<dbReference type="Gene3D" id="3.10.450.50">
    <property type="match status" value="1"/>
</dbReference>
<dbReference type="Pfam" id="PF13474">
    <property type="entry name" value="SnoaL_3"/>
    <property type="match status" value="1"/>
</dbReference>
<comment type="caution">
    <text evidence="2">The sequence shown here is derived from an EMBL/GenBank/DDBJ whole genome shotgun (WGS) entry which is preliminary data.</text>
</comment>
<reference evidence="2 3" key="1">
    <citation type="journal article" date="2014" name="Int. J. Syst. Evol. Microbiol.">
        <title>Complete genome sequence of Corynebacterium casei LMG S-19264T (=DSM 44701T), isolated from a smear-ripened cheese.</title>
        <authorList>
            <consortium name="US DOE Joint Genome Institute (JGI-PGF)"/>
            <person name="Walter F."/>
            <person name="Albersmeier A."/>
            <person name="Kalinowski J."/>
            <person name="Ruckert C."/>
        </authorList>
    </citation>
    <scope>NUCLEOTIDE SEQUENCE [LARGE SCALE GENOMIC DNA]</scope>
    <source>
        <strain evidence="2 3">CGMCC 1.15896</strain>
    </source>
</reference>
<proteinExistence type="predicted"/>
<accession>A0A916VUC4</accession>
<evidence type="ECO:0000259" key="1">
    <source>
        <dbReference type="Pfam" id="PF13474"/>
    </source>
</evidence>
<sequence length="126" mass="14088">MFTTPEEAMASYEKEIAVQSFDAVAKVIAPDAVFWFTNGSHIGLAAIRQAFEETWLTLVDETYWLTNLHWQAKGDRAAACTYQFNWKATVDGKPASGSGRGTTVLENRDGSWLIVHEHLSPDPRIE</sequence>
<dbReference type="InterPro" id="IPR032710">
    <property type="entry name" value="NTF2-like_dom_sf"/>
</dbReference>
<feature type="domain" description="SnoaL-like" evidence="1">
    <location>
        <begin position="7"/>
        <end position="121"/>
    </location>
</feature>
<organism evidence="2 3">
    <name type="scientific">Pelagibacterium lentulum</name>
    <dbReference type="NCBI Taxonomy" id="2029865"/>
    <lineage>
        <taxon>Bacteria</taxon>
        <taxon>Pseudomonadati</taxon>
        <taxon>Pseudomonadota</taxon>
        <taxon>Alphaproteobacteria</taxon>
        <taxon>Hyphomicrobiales</taxon>
        <taxon>Devosiaceae</taxon>
        <taxon>Pelagibacterium</taxon>
    </lineage>
</organism>
<dbReference type="RefSeq" id="WP_127072521.1">
    <property type="nucleotide sequence ID" value="NZ_BMKB01000001.1"/>
</dbReference>
<dbReference type="Proteomes" id="UP000596977">
    <property type="component" value="Unassembled WGS sequence"/>
</dbReference>
<name>A0A916VUC4_9HYPH</name>
<dbReference type="EMBL" id="BMKB01000001">
    <property type="protein sequence ID" value="GGA35003.1"/>
    <property type="molecule type" value="Genomic_DNA"/>
</dbReference>
<evidence type="ECO:0000313" key="3">
    <source>
        <dbReference type="Proteomes" id="UP000596977"/>
    </source>
</evidence>
<keyword evidence="3" id="KW-1185">Reference proteome</keyword>
<dbReference type="OrthoDB" id="9152983at2"/>
<gene>
    <name evidence="2" type="ORF">GCM10011499_00380</name>
</gene>
<dbReference type="SUPFAM" id="SSF54427">
    <property type="entry name" value="NTF2-like"/>
    <property type="match status" value="1"/>
</dbReference>
<protein>
    <recommendedName>
        <fullName evidence="1">SnoaL-like domain-containing protein</fullName>
    </recommendedName>
</protein>
<dbReference type="InterPro" id="IPR037401">
    <property type="entry name" value="SnoaL-like"/>
</dbReference>
<evidence type="ECO:0000313" key="2">
    <source>
        <dbReference type="EMBL" id="GGA35003.1"/>
    </source>
</evidence>
<dbReference type="AlphaFoldDB" id="A0A916VUC4"/>